<dbReference type="AlphaFoldDB" id="A0A162IUS0"/>
<organism evidence="2 3">
    <name type="scientific">Akanthomyces lecanii RCEF 1005</name>
    <dbReference type="NCBI Taxonomy" id="1081108"/>
    <lineage>
        <taxon>Eukaryota</taxon>
        <taxon>Fungi</taxon>
        <taxon>Dikarya</taxon>
        <taxon>Ascomycota</taxon>
        <taxon>Pezizomycotina</taxon>
        <taxon>Sordariomycetes</taxon>
        <taxon>Hypocreomycetidae</taxon>
        <taxon>Hypocreales</taxon>
        <taxon>Cordycipitaceae</taxon>
        <taxon>Akanthomyces</taxon>
        <taxon>Cordyceps confragosa</taxon>
    </lineage>
</organism>
<comment type="caution">
    <text evidence="2">The sequence shown here is derived from an EMBL/GenBank/DDBJ whole genome shotgun (WGS) entry which is preliminary data.</text>
</comment>
<evidence type="ECO:0000313" key="3">
    <source>
        <dbReference type="Proteomes" id="UP000076881"/>
    </source>
</evidence>
<sequence>MNPLFLRTAQLCRLPRHTASFHTSSLIMSREPTTQESLQAINNKTLGTSAGSFPVVKLPSGETIPTGTVGALLVNIRAYDAAAAAGDAGAQDTLEAAIRAAVPVLHKVGMFDLFGPDEWASETSRGRSLVGEIAKGEAR</sequence>
<dbReference type="Pfam" id="PF24813">
    <property type="entry name" value="DUF7709"/>
    <property type="match status" value="1"/>
</dbReference>
<protein>
    <recommendedName>
        <fullName evidence="1">DUF7709 domain-containing protein</fullName>
    </recommendedName>
</protein>
<dbReference type="OrthoDB" id="2359405at2759"/>
<name>A0A162IUS0_CORDF</name>
<evidence type="ECO:0000259" key="1">
    <source>
        <dbReference type="Pfam" id="PF24813"/>
    </source>
</evidence>
<reference evidence="2 3" key="1">
    <citation type="journal article" date="2016" name="Genome Biol. Evol.">
        <title>Divergent and convergent evolution of fungal pathogenicity.</title>
        <authorList>
            <person name="Shang Y."/>
            <person name="Xiao G."/>
            <person name="Zheng P."/>
            <person name="Cen K."/>
            <person name="Zhan S."/>
            <person name="Wang C."/>
        </authorList>
    </citation>
    <scope>NUCLEOTIDE SEQUENCE [LARGE SCALE GENOMIC DNA]</scope>
    <source>
        <strain evidence="2 3">RCEF 1005</strain>
    </source>
</reference>
<feature type="domain" description="DUF7709" evidence="1">
    <location>
        <begin position="36"/>
        <end position="135"/>
    </location>
</feature>
<evidence type="ECO:0000313" key="2">
    <source>
        <dbReference type="EMBL" id="OAA78415.1"/>
    </source>
</evidence>
<dbReference type="InterPro" id="IPR056126">
    <property type="entry name" value="DUF7709"/>
</dbReference>
<accession>A0A162IUS0</accession>
<gene>
    <name evidence="2" type="ORF">LEL_05238</name>
</gene>
<dbReference type="EMBL" id="AZHF01000003">
    <property type="protein sequence ID" value="OAA78415.1"/>
    <property type="molecule type" value="Genomic_DNA"/>
</dbReference>
<keyword evidence="3" id="KW-1185">Reference proteome</keyword>
<dbReference type="Proteomes" id="UP000076881">
    <property type="component" value="Unassembled WGS sequence"/>
</dbReference>
<proteinExistence type="predicted"/>
<dbReference type="STRING" id="1081108.A0A162IUS0"/>